<evidence type="ECO:0000259" key="2">
    <source>
        <dbReference type="Pfam" id="PF04069"/>
    </source>
</evidence>
<dbReference type="InterPro" id="IPR007210">
    <property type="entry name" value="ABC_Gly_betaine_transp_sub-bd"/>
</dbReference>
<sequence>MRHTASSRELPVNHGWSSPLKTKRTAHRSGIRATGAVAAVVALSGALAACGGDSLEEKGGKEGGGGGKSIVIGSAGFTEHAVLANLYKGLLDDAGYNASIKKVKNRELYEPALEKGQIHVVPEYAATMAEFLNAKENGAEAPEKNPVASSDVDKTVTALQELSEKRGLKALAAGKAVDQNAFVASKEWAEKNNLKTLTDLGKSGLEVNVAAGEECSERPFCAPGLKDTYGIKVGKIDPKGVSTPQSKQSVKEGTNQLALTNSTDATLDQFGLVILEDDKKLQNADNVLPVVNADKAGDKKVTNALDKLNRVLTSQDLIDLSKKVDAERAKPEDAAADYLKEKGLVK</sequence>
<dbReference type="AlphaFoldDB" id="A0A6G4TZF9"/>
<comment type="caution">
    <text evidence="3">The sequence shown here is derived from an EMBL/GenBank/DDBJ whole genome shotgun (WGS) entry which is preliminary data.</text>
</comment>
<dbReference type="CDD" id="cd13606">
    <property type="entry name" value="PBP2_ProX_like"/>
    <property type="match status" value="1"/>
</dbReference>
<evidence type="ECO:0000313" key="3">
    <source>
        <dbReference type="EMBL" id="NGN65142.1"/>
    </source>
</evidence>
<feature type="domain" description="ABC-type glycine betaine transport system substrate-binding" evidence="2">
    <location>
        <begin position="68"/>
        <end position="341"/>
    </location>
</feature>
<gene>
    <name evidence="3" type="ORF">G5C51_14700</name>
</gene>
<name>A0A6G4TZF9_9ACTN</name>
<organism evidence="3 4">
    <name type="scientific">Streptomyces coryli</name>
    <dbReference type="NCBI Taxonomy" id="1128680"/>
    <lineage>
        <taxon>Bacteria</taxon>
        <taxon>Bacillati</taxon>
        <taxon>Actinomycetota</taxon>
        <taxon>Actinomycetes</taxon>
        <taxon>Kitasatosporales</taxon>
        <taxon>Streptomycetaceae</taxon>
        <taxon>Streptomyces</taxon>
    </lineage>
</organism>
<dbReference type="EMBL" id="JAAKZV010000053">
    <property type="protein sequence ID" value="NGN65142.1"/>
    <property type="molecule type" value="Genomic_DNA"/>
</dbReference>
<dbReference type="Gene3D" id="3.40.190.10">
    <property type="entry name" value="Periplasmic binding protein-like II"/>
    <property type="match status" value="1"/>
</dbReference>
<dbReference type="Pfam" id="PF04069">
    <property type="entry name" value="OpuAC"/>
    <property type="match status" value="1"/>
</dbReference>
<dbReference type="SUPFAM" id="SSF53850">
    <property type="entry name" value="Periplasmic binding protein-like II"/>
    <property type="match status" value="1"/>
</dbReference>
<dbReference type="Proteomes" id="UP000481583">
    <property type="component" value="Unassembled WGS sequence"/>
</dbReference>
<dbReference type="Gene3D" id="3.40.190.120">
    <property type="entry name" value="Osmoprotection protein (prox), domain 2"/>
    <property type="match status" value="1"/>
</dbReference>
<evidence type="ECO:0000256" key="1">
    <source>
        <dbReference type="SAM" id="MobiDB-lite"/>
    </source>
</evidence>
<evidence type="ECO:0000313" key="4">
    <source>
        <dbReference type="Proteomes" id="UP000481583"/>
    </source>
</evidence>
<accession>A0A6G4TZF9</accession>
<dbReference type="GO" id="GO:0043190">
    <property type="term" value="C:ATP-binding cassette (ABC) transporter complex"/>
    <property type="evidence" value="ECO:0007669"/>
    <property type="project" value="InterPro"/>
</dbReference>
<proteinExistence type="predicted"/>
<feature type="region of interest" description="Disordered" evidence="1">
    <location>
        <begin position="1"/>
        <end position="28"/>
    </location>
</feature>
<protein>
    <submittedName>
        <fullName evidence="3">ABC transporter substrate-binding protein</fullName>
    </submittedName>
</protein>
<dbReference type="GO" id="GO:0022857">
    <property type="term" value="F:transmembrane transporter activity"/>
    <property type="evidence" value="ECO:0007669"/>
    <property type="project" value="InterPro"/>
</dbReference>
<keyword evidence="4" id="KW-1185">Reference proteome</keyword>
<reference evidence="3 4" key="1">
    <citation type="submission" date="2020-02" db="EMBL/GenBank/DDBJ databases">
        <title>Whole-genome analyses of novel actinobacteria.</title>
        <authorList>
            <person name="Sahin N."/>
        </authorList>
    </citation>
    <scope>NUCLEOTIDE SEQUENCE [LARGE SCALE GENOMIC DNA]</scope>
    <source>
        <strain evidence="3 4">A7024</strain>
    </source>
</reference>